<name>A0A9P4LIU6_9PLEO</name>
<accession>A0A9P4LIU6</accession>
<evidence type="ECO:0000313" key="2">
    <source>
        <dbReference type="EMBL" id="KAF2026943.1"/>
    </source>
</evidence>
<comment type="caution">
    <text evidence="2">The sequence shown here is derived from an EMBL/GenBank/DDBJ whole genome shotgun (WGS) entry which is preliminary data.</text>
</comment>
<keyword evidence="3" id="KW-1185">Reference proteome</keyword>
<sequence>MAALADQHKFHGTCFVAHQLRTDSTAVPETAAMYYVTRLDRTRKHAHLHLVFRGSVDFITEEGLLVGPDSYRPNLFAFEPVDEDAEISIVYDTIPGLAMLKKGFDIADYRKRFTAQRNLRDLILIWCSVWLILLLVGIFTTSKHGRRIFVPIWFTVGGPVFVAMFYGFGLLIRSWMEWQRVRRHRLDRSLAQGV</sequence>
<dbReference type="Proteomes" id="UP000799777">
    <property type="component" value="Unassembled WGS sequence"/>
</dbReference>
<proteinExistence type="predicted"/>
<evidence type="ECO:0000256" key="1">
    <source>
        <dbReference type="SAM" id="Phobius"/>
    </source>
</evidence>
<feature type="transmembrane region" description="Helical" evidence="1">
    <location>
        <begin position="152"/>
        <end position="176"/>
    </location>
</feature>
<dbReference type="EMBL" id="ML978234">
    <property type="protein sequence ID" value="KAF2026943.1"/>
    <property type="molecule type" value="Genomic_DNA"/>
</dbReference>
<evidence type="ECO:0000313" key="3">
    <source>
        <dbReference type="Proteomes" id="UP000799777"/>
    </source>
</evidence>
<keyword evidence="1" id="KW-0472">Membrane</keyword>
<protein>
    <submittedName>
        <fullName evidence="2">Uncharacterized protein</fullName>
    </submittedName>
</protein>
<dbReference type="AlphaFoldDB" id="A0A9P4LIU6"/>
<keyword evidence="1" id="KW-0812">Transmembrane</keyword>
<feature type="transmembrane region" description="Helical" evidence="1">
    <location>
        <begin position="119"/>
        <end position="140"/>
    </location>
</feature>
<organism evidence="2 3">
    <name type="scientific">Setomelanomma holmii</name>
    <dbReference type="NCBI Taxonomy" id="210430"/>
    <lineage>
        <taxon>Eukaryota</taxon>
        <taxon>Fungi</taxon>
        <taxon>Dikarya</taxon>
        <taxon>Ascomycota</taxon>
        <taxon>Pezizomycotina</taxon>
        <taxon>Dothideomycetes</taxon>
        <taxon>Pleosporomycetidae</taxon>
        <taxon>Pleosporales</taxon>
        <taxon>Pleosporineae</taxon>
        <taxon>Phaeosphaeriaceae</taxon>
        <taxon>Setomelanomma</taxon>
    </lineage>
</organism>
<gene>
    <name evidence="2" type="ORF">EK21DRAFT_91952</name>
</gene>
<reference evidence="2" key="1">
    <citation type="journal article" date="2020" name="Stud. Mycol.">
        <title>101 Dothideomycetes genomes: a test case for predicting lifestyles and emergence of pathogens.</title>
        <authorList>
            <person name="Haridas S."/>
            <person name="Albert R."/>
            <person name="Binder M."/>
            <person name="Bloem J."/>
            <person name="Labutti K."/>
            <person name="Salamov A."/>
            <person name="Andreopoulos B."/>
            <person name="Baker S."/>
            <person name="Barry K."/>
            <person name="Bills G."/>
            <person name="Bluhm B."/>
            <person name="Cannon C."/>
            <person name="Castanera R."/>
            <person name="Culley D."/>
            <person name="Daum C."/>
            <person name="Ezra D."/>
            <person name="Gonzalez J."/>
            <person name="Henrissat B."/>
            <person name="Kuo A."/>
            <person name="Liang C."/>
            <person name="Lipzen A."/>
            <person name="Lutzoni F."/>
            <person name="Magnuson J."/>
            <person name="Mondo S."/>
            <person name="Nolan M."/>
            <person name="Ohm R."/>
            <person name="Pangilinan J."/>
            <person name="Park H.-J."/>
            <person name="Ramirez L."/>
            <person name="Alfaro M."/>
            <person name="Sun H."/>
            <person name="Tritt A."/>
            <person name="Yoshinaga Y."/>
            <person name="Zwiers L.-H."/>
            <person name="Turgeon B."/>
            <person name="Goodwin S."/>
            <person name="Spatafora J."/>
            <person name="Crous P."/>
            <person name="Grigoriev I."/>
        </authorList>
    </citation>
    <scope>NUCLEOTIDE SEQUENCE</scope>
    <source>
        <strain evidence="2">CBS 110217</strain>
    </source>
</reference>
<keyword evidence="1" id="KW-1133">Transmembrane helix</keyword>